<evidence type="ECO:0000259" key="2">
    <source>
        <dbReference type="Pfam" id="PF02698"/>
    </source>
</evidence>
<feature type="domain" description="DUF218" evidence="2">
    <location>
        <begin position="58"/>
        <end position="177"/>
    </location>
</feature>
<feature type="transmembrane region" description="Helical" evidence="1">
    <location>
        <begin position="20"/>
        <end position="45"/>
    </location>
</feature>
<keyword evidence="1" id="KW-1133">Transmembrane helix</keyword>
<name>A0A369KVC6_9BACT</name>
<dbReference type="InterPro" id="IPR003848">
    <property type="entry name" value="DUF218"/>
</dbReference>
<evidence type="ECO:0000256" key="1">
    <source>
        <dbReference type="SAM" id="Phobius"/>
    </source>
</evidence>
<keyword evidence="1" id="KW-0812">Transmembrane</keyword>
<keyword evidence="4" id="KW-1185">Reference proteome</keyword>
<dbReference type="Gene3D" id="3.40.50.620">
    <property type="entry name" value="HUPs"/>
    <property type="match status" value="1"/>
</dbReference>
<sequence length="217" mass="24769">MRGVSLLLKSVQLIINIIKFSFTLISIAIFLLFTVFLITNVIMYLNSRTDPFQQPPKDYAIVLGASVHGDALSGVLKARMETAIELYNRKLVQHILMSGDGTDSYYSETAAMNKFALKNEVPEDILLTDEKGYNTYATILRAKEVFNAKSAYIISQDFHLTRAVWIARKVGIDADGVNAGNSKDKWYYSVREFFARTKDFFQVIFKVRPYDEKNFVF</sequence>
<gene>
    <name evidence="3" type="ORF">DCC88_12010</name>
</gene>
<dbReference type="EMBL" id="QOVW01000108">
    <property type="protein sequence ID" value="RDB35086.1"/>
    <property type="molecule type" value="Genomic_DNA"/>
</dbReference>
<reference evidence="3" key="1">
    <citation type="submission" date="2018-04" db="EMBL/GenBank/DDBJ databases">
        <title>Draft genome sequence of the Candidatus Spirobacillus cienkowskii, a pathogen of freshwater Daphnia species, reconstructed from hemolymph metagenomic reads.</title>
        <authorList>
            <person name="Bresciani L."/>
            <person name="Lemos L.N."/>
            <person name="Wale N."/>
            <person name="Lin J.Y."/>
            <person name="Fernandes G.R."/>
            <person name="Duffy M.A."/>
            <person name="Rodrigues J.M."/>
        </authorList>
    </citation>
    <scope>NUCLEOTIDE SEQUENCE [LARGE SCALE GENOMIC DNA]</scope>
    <source>
        <strain evidence="3">Binning01</strain>
    </source>
</reference>
<dbReference type="AlphaFoldDB" id="A0A369KVC6"/>
<dbReference type="GO" id="GO:0005886">
    <property type="term" value="C:plasma membrane"/>
    <property type="evidence" value="ECO:0007669"/>
    <property type="project" value="TreeGrafter"/>
</dbReference>
<evidence type="ECO:0000313" key="3">
    <source>
        <dbReference type="EMBL" id="RDB35086.1"/>
    </source>
</evidence>
<dbReference type="Pfam" id="PF02698">
    <property type="entry name" value="DUF218"/>
    <property type="match status" value="1"/>
</dbReference>
<dbReference type="PANTHER" id="PTHR30336">
    <property type="entry name" value="INNER MEMBRANE PROTEIN, PROBABLE PERMEASE"/>
    <property type="match status" value="1"/>
</dbReference>
<organism evidence="3 4">
    <name type="scientific">Spirobacillus cienkowskii</name>
    <dbReference type="NCBI Taxonomy" id="495820"/>
    <lineage>
        <taxon>Bacteria</taxon>
        <taxon>Pseudomonadati</taxon>
        <taxon>Bdellovibrionota</taxon>
        <taxon>Oligoflexia</taxon>
        <taxon>Silvanigrellales</taxon>
        <taxon>Spirobacillus</taxon>
    </lineage>
</organism>
<dbReference type="Proteomes" id="UP000253934">
    <property type="component" value="Unassembled WGS sequence"/>
</dbReference>
<dbReference type="InterPro" id="IPR051599">
    <property type="entry name" value="Cell_Envelope_Assoc"/>
</dbReference>
<proteinExistence type="predicted"/>
<dbReference type="CDD" id="cd06259">
    <property type="entry name" value="YdcF-like"/>
    <property type="match status" value="1"/>
</dbReference>
<comment type="caution">
    <text evidence="3">The sequence shown here is derived from an EMBL/GenBank/DDBJ whole genome shotgun (WGS) entry which is preliminary data.</text>
</comment>
<keyword evidence="1" id="KW-0472">Membrane</keyword>
<dbReference type="PANTHER" id="PTHR30336:SF6">
    <property type="entry name" value="INTEGRAL MEMBRANE PROTEIN"/>
    <property type="match status" value="1"/>
</dbReference>
<evidence type="ECO:0000313" key="4">
    <source>
        <dbReference type="Proteomes" id="UP000253934"/>
    </source>
</evidence>
<dbReference type="InterPro" id="IPR014729">
    <property type="entry name" value="Rossmann-like_a/b/a_fold"/>
</dbReference>
<accession>A0A369KVC6</accession>
<protein>
    <submittedName>
        <fullName evidence="3">SanA protein</fullName>
    </submittedName>
</protein>